<name>A0AAD7P0J8_9AGAR</name>
<evidence type="ECO:0000313" key="3">
    <source>
        <dbReference type="Proteomes" id="UP001215598"/>
    </source>
</evidence>
<dbReference type="InterPro" id="IPR003462">
    <property type="entry name" value="ODC_Mu_crystall"/>
</dbReference>
<dbReference type="Pfam" id="PF02423">
    <property type="entry name" value="OCD_Mu_crystall"/>
    <property type="match status" value="1"/>
</dbReference>
<dbReference type="Proteomes" id="UP001215598">
    <property type="component" value="Unassembled WGS sequence"/>
</dbReference>
<accession>A0AAD7P0J8</accession>
<organism evidence="2 3">
    <name type="scientific">Mycena metata</name>
    <dbReference type="NCBI Taxonomy" id="1033252"/>
    <lineage>
        <taxon>Eukaryota</taxon>
        <taxon>Fungi</taxon>
        <taxon>Dikarya</taxon>
        <taxon>Basidiomycota</taxon>
        <taxon>Agaricomycotina</taxon>
        <taxon>Agaricomycetes</taxon>
        <taxon>Agaricomycetidae</taxon>
        <taxon>Agaricales</taxon>
        <taxon>Marasmiineae</taxon>
        <taxon>Mycenaceae</taxon>
        <taxon>Mycena</taxon>
    </lineage>
</organism>
<gene>
    <name evidence="2" type="ORF">B0H16DRAFT_1297593</name>
</gene>
<dbReference type="Gene3D" id="3.30.1780.10">
    <property type="entry name" value="ornithine cyclodeaminase, domain 1"/>
    <property type="match status" value="1"/>
</dbReference>
<dbReference type="SUPFAM" id="SSF51735">
    <property type="entry name" value="NAD(P)-binding Rossmann-fold domains"/>
    <property type="match status" value="1"/>
</dbReference>
<dbReference type="EMBL" id="JARKIB010000003">
    <property type="protein sequence ID" value="KAJ7782724.1"/>
    <property type="molecule type" value="Genomic_DNA"/>
</dbReference>
<dbReference type="AlphaFoldDB" id="A0AAD7P0J8"/>
<dbReference type="PANTHER" id="PTHR13812">
    <property type="entry name" value="KETIMINE REDUCTASE MU-CRYSTALLIN"/>
    <property type="match status" value="1"/>
</dbReference>
<dbReference type="Gene3D" id="3.40.50.720">
    <property type="entry name" value="NAD(P)-binding Rossmann-like Domain"/>
    <property type="match status" value="1"/>
</dbReference>
<evidence type="ECO:0000313" key="2">
    <source>
        <dbReference type="EMBL" id="KAJ7782724.1"/>
    </source>
</evidence>
<proteinExistence type="inferred from homology"/>
<keyword evidence="3" id="KW-1185">Reference proteome</keyword>
<comment type="caution">
    <text evidence="2">The sequence shown here is derived from an EMBL/GenBank/DDBJ whole genome shotgun (WGS) entry which is preliminary data.</text>
</comment>
<dbReference type="InterPro" id="IPR023401">
    <property type="entry name" value="ODC_N"/>
</dbReference>
<evidence type="ECO:0000256" key="1">
    <source>
        <dbReference type="ARBA" id="ARBA00008903"/>
    </source>
</evidence>
<evidence type="ECO:0008006" key="4">
    <source>
        <dbReference type="Google" id="ProtNLM"/>
    </source>
</evidence>
<sequence>MSLLCLSGSDVARITAEFSPEDLRTLMAHVFHTLTRNNTDNLTSYTPPRISFPTRNHTALFMPARIAAATQKQVHGTSIKVVCVPTSPSDQRGLPASTLVLDEETGAVKAILNASNLTALRNAAGSLLSCTLVGPHEPVNIVVFGAGAQIASHLDLFLRAFPSIQTCTIVNRSVNERVSNLVALLHSRFPAVQISSLAHDAGAASTDSDAVVKVKDALLSAHLIICATSSTTPLFPSAWVRARTHVILIGSYKPTMHEIDAELVRRALSSSFSPPLNRACLLVDSRAACLAESGELIRAGIGESQVTEIGERVGTAENGKLLLVKRDPSSAEADEEPGSTTGPITIFKSVGVGLQDVAIACAVVQKAEELGIGNRVDWA</sequence>
<dbReference type="PANTHER" id="PTHR13812:SF19">
    <property type="entry name" value="KETIMINE REDUCTASE MU-CRYSTALLIN"/>
    <property type="match status" value="1"/>
</dbReference>
<dbReference type="InterPro" id="IPR036291">
    <property type="entry name" value="NAD(P)-bd_dom_sf"/>
</dbReference>
<dbReference type="GO" id="GO:0005737">
    <property type="term" value="C:cytoplasm"/>
    <property type="evidence" value="ECO:0007669"/>
    <property type="project" value="TreeGrafter"/>
</dbReference>
<comment type="similarity">
    <text evidence="1">Belongs to the ornithine cyclodeaminase/mu-crystallin family.</text>
</comment>
<reference evidence="2" key="1">
    <citation type="submission" date="2023-03" db="EMBL/GenBank/DDBJ databases">
        <title>Massive genome expansion in bonnet fungi (Mycena s.s.) driven by repeated elements and novel gene families across ecological guilds.</title>
        <authorList>
            <consortium name="Lawrence Berkeley National Laboratory"/>
            <person name="Harder C.B."/>
            <person name="Miyauchi S."/>
            <person name="Viragh M."/>
            <person name="Kuo A."/>
            <person name="Thoen E."/>
            <person name="Andreopoulos B."/>
            <person name="Lu D."/>
            <person name="Skrede I."/>
            <person name="Drula E."/>
            <person name="Henrissat B."/>
            <person name="Morin E."/>
            <person name="Kohler A."/>
            <person name="Barry K."/>
            <person name="LaButti K."/>
            <person name="Morin E."/>
            <person name="Salamov A."/>
            <person name="Lipzen A."/>
            <person name="Mereny Z."/>
            <person name="Hegedus B."/>
            <person name="Baldrian P."/>
            <person name="Stursova M."/>
            <person name="Weitz H."/>
            <person name="Taylor A."/>
            <person name="Grigoriev I.V."/>
            <person name="Nagy L.G."/>
            <person name="Martin F."/>
            <person name="Kauserud H."/>
        </authorList>
    </citation>
    <scope>NUCLEOTIDE SEQUENCE</scope>
    <source>
        <strain evidence="2">CBHHK182m</strain>
    </source>
</reference>
<protein>
    <recommendedName>
        <fullName evidence="4">NAD(P)-binding protein</fullName>
    </recommendedName>
</protein>